<organism evidence="1 2">
    <name type="scientific">Actinomadura syzygii</name>
    <dbReference type="NCBI Taxonomy" id="1427538"/>
    <lineage>
        <taxon>Bacteria</taxon>
        <taxon>Bacillati</taxon>
        <taxon>Actinomycetota</taxon>
        <taxon>Actinomycetes</taxon>
        <taxon>Streptosporangiales</taxon>
        <taxon>Thermomonosporaceae</taxon>
        <taxon>Actinomadura</taxon>
    </lineage>
</organism>
<proteinExistence type="predicted"/>
<dbReference type="Proteomes" id="UP000322634">
    <property type="component" value="Unassembled WGS sequence"/>
</dbReference>
<dbReference type="OrthoDB" id="4274007at2"/>
<gene>
    <name evidence="1" type="ORF">FXF65_37835</name>
</gene>
<comment type="caution">
    <text evidence="1">The sequence shown here is derived from an EMBL/GenBank/DDBJ whole genome shotgun (WGS) entry which is preliminary data.</text>
</comment>
<name>A0A5D0TQR3_9ACTN</name>
<reference evidence="1 2" key="1">
    <citation type="submission" date="2019-08" db="EMBL/GenBank/DDBJ databases">
        <title>Actinomadura sp. nov. CYP1-5 isolated from mountain soil.</title>
        <authorList>
            <person name="Songsumanus A."/>
            <person name="Kuncharoen N."/>
            <person name="Kudo T."/>
            <person name="Yuki M."/>
            <person name="Igarashi Y."/>
            <person name="Tanasupawat S."/>
        </authorList>
    </citation>
    <scope>NUCLEOTIDE SEQUENCE [LARGE SCALE GENOMIC DNA]</scope>
    <source>
        <strain evidence="1 2">GKU157</strain>
    </source>
</reference>
<dbReference type="AlphaFoldDB" id="A0A5D0TQR3"/>
<accession>A0A5D0TQR3</accession>
<protein>
    <submittedName>
        <fullName evidence="1">DUF742 domain-containing protein</fullName>
    </submittedName>
</protein>
<evidence type="ECO:0000313" key="1">
    <source>
        <dbReference type="EMBL" id="TYC08651.1"/>
    </source>
</evidence>
<dbReference type="PANTHER" id="PTHR36221:SF1">
    <property type="entry name" value="DUF742 DOMAIN-CONTAINING PROTEIN"/>
    <property type="match status" value="1"/>
</dbReference>
<dbReference type="PANTHER" id="PTHR36221">
    <property type="entry name" value="DUF742 DOMAIN-CONTAINING PROTEIN"/>
    <property type="match status" value="1"/>
</dbReference>
<sequence length="151" mass="16408">MRESIRGAMRVPEWGSALPVPTLGPAMSGEPGAVWITQRDPEVLRPYMLTMGGTRPRHPMRYDTVLNATGRRSGALQPEAATTLDLCRQRARTVVEVAGLLRLPVLVTKIIASGLIDQGVLADPAERPPTDPHSPHNLRHLLDGLQALEVS</sequence>
<keyword evidence="2" id="KW-1185">Reference proteome</keyword>
<dbReference type="EMBL" id="VSFF01000016">
    <property type="protein sequence ID" value="TYC08651.1"/>
    <property type="molecule type" value="Genomic_DNA"/>
</dbReference>
<dbReference type="InterPro" id="IPR007995">
    <property type="entry name" value="DUF742"/>
</dbReference>
<evidence type="ECO:0000313" key="2">
    <source>
        <dbReference type="Proteomes" id="UP000322634"/>
    </source>
</evidence>
<dbReference type="Pfam" id="PF05331">
    <property type="entry name" value="DUF742"/>
    <property type="match status" value="1"/>
</dbReference>